<dbReference type="RefSeq" id="WP_343757686.1">
    <property type="nucleotide sequence ID" value="NZ_BAAACG010000001.1"/>
</dbReference>
<evidence type="ECO:0000313" key="2">
    <source>
        <dbReference type="EMBL" id="GAA0731819.1"/>
    </source>
</evidence>
<gene>
    <name evidence="2" type="ORF">GCM10008906_00710</name>
</gene>
<dbReference type="EMBL" id="BAAACG010000001">
    <property type="protein sequence ID" value="GAA0731819.1"/>
    <property type="molecule type" value="Genomic_DNA"/>
</dbReference>
<proteinExistence type="predicted"/>
<keyword evidence="1" id="KW-1133">Transmembrane helix</keyword>
<evidence type="ECO:0000256" key="1">
    <source>
        <dbReference type="SAM" id="Phobius"/>
    </source>
</evidence>
<accession>A0ABN1J8C5</accession>
<keyword evidence="1" id="KW-0812">Transmembrane</keyword>
<feature type="transmembrane region" description="Helical" evidence="1">
    <location>
        <begin position="6"/>
        <end position="39"/>
    </location>
</feature>
<evidence type="ECO:0000313" key="3">
    <source>
        <dbReference type="Proteomes" id="UP001501510"/>
    </source>
</evidence>
<keyword evidence="3" id="KW-1185">Reference proteome</keyword>
<dbReference type="Proteomes" id="UP001501510">
    <property type="component" value="Unassembled WGS sequence"/>
</dbReference>
<protein>
    <submittedName>
        <fullName evidence="2">Uncharacterized protein</fullName>
    </submittedName>
</protein>
<organism evidence="2 3">
    <name type="scientific">Clostridium oceanicum</name>
    <dbReference type="NCBI Taxonomy" id="1543"/>
    <lineage>
        <taxon>Bacteria</taxon>
        <taxon>Bacillati</taxon>
        <taxon>Bacillota</taxon>
        <taxon>Clostridia</taxon>
        <taxon>Eubacteriales</taxon>
        <taxon>Clostridiaceae</taxon>
        <taxon>Clostridium</taxon>
    </lineage>
</organism>
<name>A0ABN1J8C5_9CLOT</name>
<comment type="caution">
    <text evidence="2">The sequence shown here is derived from an EMBL/GenBank/DDBJ whole genome shotgun (WGS) entry which is preliminary data.</text>
</comment>
<keyword evidence="1" id="KW-0472">Membrane</keyword>
<reference evidence="2 3" key="1">
    <citation type="journal article" date="2019" name="Int. J. Syst. Evol. Microbiol.">
        <title>The Global Catalogue of Microorganisms (GCM) 10K type strain sequencing project: providing services to taxonomists for standard genome sequencing and annotation.</title>
        <authorList>
            <consortium name="The Broad Institute Genomics Platform"/>
            <consortium name="The Broad Institute Genome Sequencing Center for Infectious Disease"/>
            <person name="Wu L."/>
            <person name="Ma J."/>
        </authorList>
    </citation>
    <scope>NUCLEOTIDE SEQUENCE [LARGE SCALE GENOMIC DNA]</scope>
    <source>
        <strain evidence="2 3">JCM 1407</strain>
    </source>
</reference>
<sequence length="68" mass="7948">MKPGVWYLLVFLTTTLLIASFFTRNIYLGGACFLMAMYLDKFKDKIPLPKAFEKLKIVHMKDEKDKSK</sequence>